<organism evidence="2 3">
    <name type="scientific">Rhizomicrobium electricum</name>
    <dbReference type="NCBI Taxonomy" id="480070"/>
    <lineage>
        <taxon>Bacteria</taxon>
        <taxon>Pseudomonadati</taxon>
        <taxon>Pseudomonadota</taxon>
        <taxon>Alphaproteobacteria</taxon>
        <taxon>Micropepsales</taxon>
        <taxon>Micropepsaceae</taxon>
        <taxon>Rhizomicrobium</taxon>
    </lineage>
</organism>
<accession>A0ABN1ES77</accession>
<evidence type="ECO:0000313" key="2">
    <source>
        <dbReference type="EMBL" id="GAA0573208.1"/>
    </source>
</evidence>
<name>A0ABN1ES77_9PROT</name>
<dbReference type="PANTHER" id="PTHR30469:SF15">
    <property type="entry name" value="HLYD FAMILY OF SECRETION PROTEINS"/>
    <property type="match status" value="1"/>
</dbReference>
<dbReference type="Gene3D" id="2.40.50.100">
    <property type="match status" value="1"/>
</dbReference>
<gene>
    <name evidence="2" type="ORF">GCM10008942_22390</name>
</gene>
<reference evidence="2 3" key="1">
    <citation type="journal article" date="2019" name="Int. J. Syst. Evol. Microbiol.">
        <title>The Global Catalogue of Microorganisms (GCM) 10K type strain sequencing project: providing services to taxonomists for standard genome sequencing and annotation.</title>
        <authorList>
            <consortium name="The Broad Institute Genomics Platform"/>
            <consortium name="The Broad Institute Genome Sequencing Center for Infectious Disease"/>
            <person name="Wu L."/>
            <person name="Ma J."/>
        </authorList>
    </citation>
    <scope>NUCLEOTIDE SEQUENCE [LARGE SCALE GENOMIC DNA]</scope>
    <source>
        <strain evidence="2 3">JCM 15089</strain>
    </source>
</reference>
<evidence type="ECO:0000256" key="1">
    <source>
        <dbReference type="ARBA" id="ARBA00009477"/>
    </source>
</evidence>
<protein>
    <submittedName>
        <fullName evidence="2">Efflux RND transporter periplasmic adaptor subunit</fullName>
    </submittedName>
</protein>
<proteinExistence type="inferred from homology"/>
<dbReference type="Gene3D" id="2.40.30.170">
    <property type="match status" value="1"/>
</dbReference>
<dbReference type="PANTHER" id="PTHR30469">
    <property type="entry name" value="MULTIDRUG RESISTANCE PROTEIN MDTA"/>
    <property type="match status" value="1"/>
</dbReference>
<dbReference type="InterPro" id="IPR006143">
    <property type="entry name" value="RND_pump_MFP"/>
</dbReference>
<sequence length="347" mass="35384">MPVMMAVAFLAGLTGCSRPEPEQAKTVLVVAARPAEDPAGVAIGVVRSASLHAVAAQNGGRVEKLLVDVGAHVRAGQVLAMFDSRAENLKLASATADAARLSAVAEERRHNFKRMDALMRASAISQSAFDAAKADARSTEKAAASARDLAALAKRDLDLTAVRSPIDGVVAARPVRLSDTVAPGTVMFEVDGQGPREVVTSAPAAAVALLQPGMSLRLRMNGSEGRGVVTEIGERVSANSSRDIRVRIASGDFAPGSVVEIVLAPDRTKAAGALVPASAVIAPAGTAKAVFIVTADGRLKRVPVSLKAIGSAGALVDGAVRPGDRVVAAGASFLTDGMAVKPVLTAR</sequence>
<evidence type="ECO:0000313" key="3">
    <source>
        <dbReference type="Proteomes" id="UP001499951"/>
    </source>
</evidence>
<dbReference type="SUPFAM" id="SSF111369">
    <property type="entry name" value="HlyD-like secretion proteins"/>
    <property type="match status" value="1"/>
</dbReference>
<dbReference type="EMBL" id="BAAADD010000005">
    <property type="protein sequence ID" value="GAA0573208.1"/>
    <property type="molecule type" value="Genomic_DNA"/>
</dbReference>
<dbReference type="Gene3D" id="2.40.420.20">
    <property type="match status" value="1"/>
</dbReference>
<dbReference type="Gene3D" id="1.10.287.470">
    <property type="entry name" value="Helix hairpin bin"/>
    <property type="match status" value="1"/>
</dbReference>
<keyword evidence="3" id="KW-1185">Reference proteome</keyword>
<dbReference type="NCBIfam" id="TIGR01730">
    <property type="entry name" value="RND_mfp"/>
    <property type="match status" value="1"/>
</dbReference>
<comment type="caution">
    <text evidence="2">The sequence shown here is derived from an EMBL/GenBank/DDBJ whole genome shotgun (WGS) entry which is preliminary data.</text>
</comment>
<comment type="similarity">
    <text evidence="1">Belongs to the membrane fusion protein (MFP) (TC 8.A.1) family.</text>
</comment>
<dbReference type="Proteomes" id="UP001499951">
    <property type="component" value="Unassembled WGS sequence"/>
</dbReference>